<sequence>MGKDVNTASCHLVCPLKCGYLIANLVHKKVVFFPCHSLKEKLQHFTTCNGTQCRKLHMDSSCKFYRYMYNQLFSVFMVFVFQFFGS</sequence>
<dbReference type="EMBL" id="PDCK01000045">
    <property type="protein sequence ID" value="PRQ16314.1"/>
    <property type="molecule type" value="Genomic_DNA"/>
</dbReference>
<keyword evidence="3" id="KW-1185">Reference proteome</keyword>
<reference evidence="2 3" key="1">
    <citation type="journal article" date="2018" name="Nat. Genet.">
        <title>The Rosa genome provides new insights in the design of modern roses.</title>
        <authorList>
            <person name="Bendahmane M."/>
        </authorList>
    </citation>
    <scope>NUCLEOTIDE SEQUENCE [LARGE SCALE GENOMIC DNA]</scope>
    <source>
        <strain evidence="3">cv. Old Blush</strain>
    </source>
</reference>
<keyword evidence="1" id="KW-0812">Transmembrane</keyword>
<protein>
    <submittedName>
        <fullName evidence="2">Uncharacterized protein</fullName>
    </submittedName>
</protein>
<gene>
    <name evidence="2" type="ORF">RchiOBHm_Chr7g0182891</name>
</gene>
<evidence type="ECO:0000256" key="1">
    <source>
        <dbReference type="SAM" id="Phobius"/>
    </source>
</evidence>
<keyword evidence="1" id="KW-1133">Transmembrane helix</keyword>
<dbReference type="Gramene" id="PRQ16314">
    <property type="protein sequence ID" value="PRQ16314"/>
    <property type="gene ID" value="RchiOBHm_Chr7g0182891"/>
</dbReference>
<comment type="caution">
    <text evidence="2">The sequence shown here is derived from an EMBL/GenBank/DDBJ whole genome shotgun (WGS) entry which is preliminary data.</text>
</comment>
<name>A0A2P6P305_ROSCH</name>
<organism evidence="2 3">
    <name type="scientific">Rosa chinensis</name>
    <name type="common">China rose</name>
    <dbReference type="NCBI Taxonomy" id="74649"/>
    <lineage>
        <taxon>Eukaryota</taxon>
        <taxon>Viridiplantae</taxon>
        <taxon>Streptophyta</taxon>
        <taxon>Embryophyta</taxon>
        <taxon>Tracheophyta</taxon>
        <taxon>Spermatophyta</taxon>
        <taxon>Magnoliopsida</taxon>
        <taxon>eudicotyledons</taxon>
        <taxon>Gunneridae</taxon>
        <taxon>Pentapetalae</taxon>
        <taxon>rosids</taxon>
        <taxon>fabids</taxon>
        <taxon>Rosales</taxon>
        <taxon>Rosaceae</taxon>
        <taxon>Rosoideae</taxon>
        <taxon>Rosoideae incertae sedis</taxon>
        <taxon>Rosa</taxon>
    </lineage>
</organism>
<feature type="transmembrane region" description="Helical" evidence="1">
    <location>
        <begin position="64"/>
        <end position="84"/>
    </location>
</feature>
<evidence type="ECO:0000313" key="2">
    <source>
        <dbReference type="EMBL" id="PRQ16314.1"/>
    </source>
</evidence>
<dbReference type="Proteomes" id="UP000238479">
    <property type="component" value="Chromosome 7"/>
</dbReference>
<accession>A0A2P6P305</accession>
<dbReference type="AlphaFoldDB" id="A0A2P6P305"/>
<proteinExistence type="predicted"/>
<evidence type="ECO:0000313" key="3">
    <source>
        <dbReference type="Proteomes" id="UP000238479"/>
    </source>
</evidence>
<keyword evidence="1" id="KW-0472">Membrane</keyword>